<dbReference type="GO" id="GO:0051301">
    <property type="term" value="P:cell division"/>
    <property type="evidence" value="ECO:0007669"/>
    <property type="project" value="UniProtKB-KW"/>
</dbReference>
<feature type="compositionally biased region" description="Polar residues" evidence="6">
    <location>
        <begin position="53"/>
        <end position="66"/>
    </location>
</feature>
<dbReference type="AlphaFoldDB" id="A0A2S8SSI0"/>
<evidence type="ECO:0000256" key="7">
    <source>
        <dbReference type="SAM" id="Phobius"/>
    </source>
</evidence>
<name>A0A2S8SSI0_9BACT</name>
<feature type="domain" description="POTRA" evidence="8">
    <location>
        <begin position="185"/>
        <end position="255"/>
    </location>
</feature>
<evidence type="ECO:0000256" key="5">
    <source>
        <dbReference type="ARBA" id="ARBA00023306"/>
    </source>
</evidence>
<dbReference type="InterPro" id="IPR050487">
    <property type="entry name" value="FtsQ_DivIB"/>
</dbReference>
<evidence type="ECO:0000256" key="4">
    <source>
        <dbReference type="ARBA" id="ARBA00022989"/>
    </source>
</evidence>
<keyword evidence="5" id="KW-0131">Cell cycle</keyword>
<keyword evidence="2 9" id="KW-0132">Cell division</keyword>
<dbReference type="Pfam" id="PF08478">
    <property type="entry name" value="POTRA_1"/>
    <property type="match status" value="1"/>
</dbReference>
<feature type="compositionally biased region" description="Basic and acidic residues" evidence="6">
    <location>
        <begin position="82"/>
        <end position="95"/>
    </location>
</feature>
<proteinExistence type="predicted"/>
<sequence>MSQPSSSSFPHRFDPDSDSDVNPRQDSSSAESDSGDSQVPRRLLSPRERFSTEEFSTGNSVQNSADNALGDEVVREPTSSPRLDDEMTRRHLPPRERRRHERARIQREMREERRRAAHEAASHAHHLPRDGAFAERDFVLGARGTAPAAPLPKRRMPLFLKRILWLVALLFVGQLGFAAFTAPQFEIKSVEIEGLSATPPESLRPFARRLVGQNILRAGRAAVENAARKVPTVADAKVVRKLNWPPKVALQITERQPLLKVGAGQNWWIIDQNGVAFRRSGPKDEAFYSVVAPQFKPALRQNLEPKTWGRVRALNAAIRRDNDLARTELNDANAETSPFWQLRRIYFDKDGLASLRVTRAAHREMLVRLGDDAWPEKLARARVALAYFERTNRKAAELDLVSLERPVWTPIVAQTGAKPAPDAS</sequence>
<feature type="compositionally biased region" description="Low complexity" evidence="6">
    <location>
        <begin position="26"/>
        <end position="37"/>
    </location>
</feature>
<evidence type="ECO:0000313" key="10">
    <source>
        <dbReference type="Proteomes" id="UP000237684"/>
    </source>
</evidence>
<feature type="transmembrane region" description="Helical" evidence="7">
    <location>
        <begin position="163"/>
        <end position="182"/>
    </location>
</feature>
<dbReference type="InterPro" id="IPR013685">
    <property type="entry name" value="POTRA_FtsQ_type"/>
</dbReference>
<evidence type="ECO:0000313" key="9">
    <source>
        <dbReference type="EMBL" id="PQV63774.1"/>
    </source>
</evidence>
<evidence type="ECO:0000256" key="6">
    <source>
        <dbReference type="SAM" id="MobiDB-lite"/>
    </source>
</evidence>
<keyword evidence="1" id="KW-1003">Cell membrane</keyword>
<reference evidence="9 10" key="1">
    <citation type="journal article" date="2018" name="Syst. Appl. Microbiol.">
        <title>Abditibacterium utsteinense sp. nov., the first cultivated member of candidate phylum FBP, isolated from ice-free Antarctic soil samples.</title>
        <authorList>
            <person name="Tahon G."/>
            <person name="Tytgat B."/>
            <person name="Lebbe L."/>
            <person name="Carlier A."/>
            <person name="Willems A."/>
        </authorList>
    </citation>
    <scope>NUCLEOTIDE SEQUENCE [LARGE SCALE GENOMIC DNA]</scope>
    <source>
        <strain evidence="9 10">LMG 29911</strain>
    </source>
</reference>
<dbReference type="EMBL" id="NIGF01000009">
    <property type="protein sequence ID" value="PQV63774.1"/>
    <property type="molecule type" value="Genomic_DNA"/>
</dbReference>
<dbReference type="RefSeq" id="WP_105483932.1">
    <property type="nucleotide sequence ID" value="NZ_NIGF01000009.1"/>
</dbReference>
<comment type="caution">
    <text evidence="9">The sequence shown here is derived from an EMBL/GenBank/DDBJ whole genome shotgun (WGS) entry which is preliminary data.</text>
</comment>
<dbReference type="Gene3D" id="3.10.20.310">
    <property type="entry name" value="membrane protein fhac"/>
    <property type="match status" value="1"/>
</dbReference>
<organism evidence="9 10">
    <name type="scientific">Abditibacterium utsteinense</name>
    <dbReference type="NCBI Taxonomy" id="1960156"/>
    <lineage>
        <taxon>Bacteria</taxon>
        <taxon>Pseudomonadati</taxon>
        <taxon>Abditibacteriota</taxon>
        <taxon>Abditibacteriia</taxon>
        <taxon>Abditibacteriales</taxon>
        <taxon>Abditibacteriaceae</taxon>
        <taxon>Abditibacterium</taxon>
    </lineage>
</organism>
<evidence type="ECO:0000259" key="8">
    <source>
        <dbReference type="Pfam" id="PF08478"/>
    </source>
</evidence>
<feature type="region of interest" description="Disordered" evidence="6">
    <location>
        <begin position="1"/>
        <end position="103"/>
    </location>
</feature>
<dbReference type="InParanoid" id="A0A2S8SSI0"/>
<evidence type="ECO:0000256" key="2">
    <source>
        <dbReference type="ARBA" id="ARBA00022618"/>
    </source>
</evidence>
<keyword evidence="3 7" id="KW-0812">Transmembrane</keyword>
<dbReference type="PANTHER" id="PTHR37820">
    <property type="entry name" value="CELL DIVISION PROTEIN DIVIB"/>
    <property type="match status" value="1"/>
</dbReference>
<accession>A0A2S8SSI0</accession>
<gene>
    <name evidence="9" type="ORF">B1R32_109114</name>
</gene>
<keyword evidence="10" id="KW-1185">Reference proteome</keyword>
<evidence type="ECO:0000256" key="3">
    <source>
        <dbReference type="ARBA" id="ARBA00022692"/>
    </source>
</evidence>
<dbReference type="GO" id="GO:0005886">
    <property type="term" value="C:plasma membrane"/>
    <property type="evidence" value="ECO:0007669"/>
    <property type="project" value="TreeGrafter"/>
</dbReference>
<protein>
    <submittedName>
        <fullName evidence="9">Cell division septal protein FtsQ</fullName>
    </submittedName>
</protein>
<dbReference type="Proteomes" id="UP000237684">
    <property type="component" value="Unassembled WGS sequence"/>
</dbReference>
<keyword evidence="4 7" id="KW-1133">Transmembrane helix</keyword>
<evidence type="ECO:0000256" key="1">
    <source>
        <dbReference type="ARBA" id="ARBA00022475"/>
    </source>
</evidence>
<dbReference type="PANTHER" id="PTHR37820:SF1">
    <property type="entry name" value="CELL DIVISION PROTEIN FTSQ"/>
    <property type="match status" value="1"/>
</dbReference>
<keyword evidence="7" id="KW-0472">Membrane</keyword>